<dbReference type="InterPro" id="IPR023465">
    <property type="entry name" value="Riboflavin_kinase_dom_sf"/>
</dbReference>
<evidence type="ECO:0000256" key="2">
    <source>
        <dbReference type="ARBA" id="ARBA00004726"/>
    </source>
</evidence>
<evidence type="ECO:0000256" key="9">
    <source>
        <dbReference type="ARBA" id="ARBA00022777"/>
    </source>
</evidence>
<keyword evidence="8 15" id="KW-0547">Nucleotide-binding</keyword>
<comment type="pathway">
    <text evidence="2 15">Cofactor biosynthesis; FAD biosynthesis; FAD from FMN: step 1/1.</text>
</comment>
<keyword evidence="4 15" id="KW-0285">Flavoprotein</keyword>
<keyword evidence="6 15" id="KW-0808">Transferase</keyword>
<keyword evidence="5 15" id="KW-0288">FMN</keyword>
<comment type="similarity">
    <text evidence="15">Belongs to the ribF family.</text>
</comment>
<gene>
    <name evidence="17" type="ORF">HLPR_16570</name>
</gene>
<dbReference type="FunFam" id="3.40.50.620:FF:000021">
    <property type="entry name" value="Riboflavin biosynthesis protein"/>
    <property type="match status" value="1"/>
</dbReference>
<dbReference type="SUPFAM" id="SSF52374">
    <property type="entry name" value="Nucleotidylyl transferase"/>
    <property type="match status" value="1"/>
</dbReference>
<dbReference type="Pfam" id="PF01687">
    <property type="entry name" value="Flavokinase"/>
    <property type="match status" value="1"/>
</dbReference>
<dbReference type="EMBL" id="AP028654">
    <property type="protein sequence ID" value="BEP29326.1"/>
    <property type="molecule type" value="Genomic_DNA"/>
</dbReference>
<dbReference type="AlphaFoldDB" id="A0AAU9E3W3"/>
<dbReference type="GO" id="GO:0006747">
    <property type="term" value="P:FAD biosynthetic process"/>
    <property type="evidence" value="ECO:0007669"/>
    <property type="project" value="UniProtKB-UniRule"/>
</dbReference>
<evidence type="ECO:0000259" key="16">
    <source>
        <dbReference type="SMART" id="SM00904"/>
    </source>
</evidence>
<evidence type="ECO:0000313" key="17">
    <source>
        <dbReference type="EMBL" id="BEP29326.1"/>
    </source>
</evidence>
<dbReference type="FunFam" id="2.40.30.30:FF:000003">
    <property type="entry name" value="Riboflavin biosynthesis protein"/>
    <property type="match status" value="1"/>
</dbReference>
<dbReference type="Pfam" id="PF06574">
    <property type="entry name" value="FAD_syn"/>
    <property type="match status" value="1"/>
</dbReference>
<accession>A0AAU9E3W3</accession>
<evidence type="ECO:0000256" key="12">
    <source>
        <dbReference type="ARBA" id="ARBA00023268"/>
    </source>
</evidence>
<evidence type="ECO:0000256" key="1">
    <source>
        <dbReference type="ARBA" id="ARBA00002121"/>
    </source>
</evidence>
<evidence type="ECO:0000256" key="3">
    <source>
        <dbReference type="ARBA" id="ARBA00005201"/>
    </source>
</evidence>
<protein>
    <recommendedName>
        <fullName evidence="15">Riboflavin biosynthesis protein</fullName>
    </recommendedName>
    <domain>
        <recommendedName>
            <fullName evidence="15">Riboflavin kinase</fullName>
            <ecNumber evidence="15">2.7.1.26</ecNumber>
        </recommendedName>
        <alternativeName>
            <fullName evidence="15">Flavokinase</fullName>
        </alternativeName>
    </domain>
    <domain>
        <recommendedName>
            <fullName evidence="15">FMN adenylyltransferase</fullName>
            <ecNumber evidence="15">2.7.7.2</ecNumber>
        </recommendedName>
        <alternativeName>
            <fullName evidence="15">FAD pyrophosphorylase</fullName>
        </alternativeName>
        <alternativeName>
            <fullName evidence="15">FAD synthase</fullName>
        </alternativeName>
    </domain>
</protein>
<dbReference type="NCBIfam" id="NF004162">
    <property type="entry name" value="PRK05627.1-5"/>
    <property type="match status" value="1"/>
</dbReference>
<dbReference type="GO" id="GO:0008531">
    <property type="term" value="F:riboflavin kinase activity"/>
    <property type="evidence" value="ECO:0007669"/>
    <property type="project" value="UniProtKB-UniRule"/>
</dbReference>
<dbReference type="NCBIfam" id="NF004160">
    <property type="entry name" value="PRK05627.1-3"/>
    <property type="match status" value="1"/>
</dbReference>
<proteinExistence type="inferred from homology"/>
<dbReference type="PIRSF" id="PIRSF004491">
    <property type="entry name" value="FAD_Synth"/>
    <property type="match status" value="1"/>
</dbReference>
<evidence type="ECO:0000256" key="6">
    <source>
        <dbReference type="ARBA" id="ARBA00022679"/>
    </source>
</evidence>
<keyword evidence="7 15" id="KW-0548">Nucleotidyltransferase</keyword>
<dbReference type="PANTHER" id="PTHR22749">
    <property type="entry name" value="RIBOFLAVIN KINASE/FMN ADENYLYLTRANSFERASE"/>
    <property type="match status" value="1"/>
</dbReference>
<dbReference type="Gene3D" id="3.40.50.620">
    <property type="entry name" value="HUPs"/>
    <property type="match status" value="1"/>
</dbReference>
<comment type="function">
    <text evidence="1">Catalyzes the phosphorylation of riboflavin to FMN followed by the adenylation of FMN to FAD.</text>
</comment>
<dbReference type="Proteomes" id="UP001321786">
    <property type="component" value="Chromosome"/>
</dbReference>
<evidence type="ECO:0000256" key="5">
    <source>
        <dbReference type="ARBA" id="ARBA00022643"/>
    </source>
</evidence>
<dbReference type="InterPro" id="IPR014729">
    <property type="entry name" value="Rossmann-like_a/b/a_fold"/>
</dbReference>
<keyword evidence="11 15" id="KW-0067">ATP-binding</keyword>
<dbReference type="GO" id="GO:0003919">
    <property type="term" value="F:FMN adenylyltransferase activity"/>
    <property type="evidence" value="ECO:0007669"/>
    <property type="project" value="UniProtKB-UniRule"/>
</dbReference>
<dbReference type="SUPFAM" id="SSF82114">
    <property type="entry name" value="Riboflavin kinase-like"/>
    <property type="match status" value="1"/>
</dbReference>
<comment type="catalytic activity">
    <reaction evidence="14 15">
        <text>FMN + ATP + H(+) = FAD + diphosphate</text>
        <dbReference type="Rhea" id="RHEA:17237"/>
        <dbReference type="ChEBI" id="CHEBI:15378"/>
        <dbReference type="ChEBI" id="CHEBI:30616"/>
        <dbReference type="ChEBI" id="CHEBI:33019"/>
        <dbReference type="ChEBI" id="CHEBI:57692"/>
        <dbReference type="ChEBI" id="CHEBI:58210"/>
        <dbReference type="EC" id="2.7.7.2"/>
    </reaction>
</comment>
<evidence type="ECO:0000256" key="13">
    <source>
        <dbReference type="ARBA" id="ARBA00047880"/>
    </source>
</evidence>
<dbReference type="InterPro" id="IPR015864">
    <property type="entry name" value="FAD_synthase"/>
</dbReference>
<dbReference type="InterPro" id="IPR002606">
    <property type="entry name" value="Riboflavin_kinase_bac"/>
</dbReference>
<evidence type="ECO:0000256" key="4">
    <source>
        <dbReference type="ARBA" id="ARBA00022630"/>
    </source>
</evidence>
<dbReference type="KEGG" id="hprf:HLPR_16570"/>
<comment type="pathway">
    <text evidence="3 15">Cofactor biosynthesis; FMN biosynthesis; FMN from riboflavin (ATP route): step 1/1.</text>
</comment>
<dbReference type="GO" id="GO:0009398">
    <property type="term" value="P:FMN biosynthetic process"/>
    <property type="evidence" value="ECO:0007669"/>
    <property type="project" value="UniProtKB-UniRule"/>
</dbReference>
<dbReference type="EC" id="2.7.7.2" evidence="15"/>
<dbReference type="PANTHER" id="PTHR22749:SF6">
    <property type="entry name" value="RIBOFLAVIN KINASE"/>
    <property type="match status" value="1"/>
</dbReference>
<dbReference type="InterPro" id="IPR015865">
    <property type="entry name" value="Riboflavin_kinase_bac/euk"/>
</dbReference>
<name>A0AAU9E3W3_9FIRM</name>
<evidence type="ECO:0000256" key="14">
    <source>
        <dbReference type="ARBA" id="ARBA00049494"/>
    </source>
</evidence>
<dbReference type="SMART" id="SM00904">
    <property type="entry name" value="Flavokinase"/>
    <property type="match status" value="1"/>
</dbReference>
<evidence type="ECO:0000256" key="11">
    <source>
        <dbReference type="ARBA" id="ARBA00022840"/>
    </source>
</evidence>
<organism evidence="17 18">
    <name type="scientific">Helicovermis profundi</name>
    <dbReference type="NCBI Taxonomy" id="3065157"/>
    <lineage>
        <taxon>Bacteria</taxon>
        <taxon>Bacillati</taxon>
        <taxon>Bacillota</taxon>
        <taxon>Clostridia</taxon>
        <taxon>Helicovermis</taxon>
    </lineage>
</organism>
<dbReference type="CDD" id="cd02064">
    <property type="entry name" value="FAD_synthetase_N"/>
    <property type="match status" value="1"/>
</dbReference>
<dbReference type="EC" id="2.7.1.26" evidence="15"/>
<dbReference type="NCBIfam" id="TIGR00083">
    <property type="entry name" value="ribF"/>
    <property type="match status" value="1"/>
</dbReference>
<evidence type="ECO:0000256" key="15">
    <source>
        <dbReference type="PIRNR" id="PIRNR004491"/>
    </source>
</evidence>
<keyword evidence="12" id="KW-0511">Multifunctional enzyme</keyword>
<keyword evidence="18" id="KW-1185">Reference proteome</keyword>
<sequence>MKIIRTLEEIREFKNNTGIALGTFDGFHIGHQKVILNLMKEAKDKSLETVLFTFKNHPREIINRSLVVPNIITFEEKIKIASDMGIDYLIIIDFDNEFMNIDPRRFIEEILIKKLKVKLLSVGYNYKFGKNASGDVRLLKLYNSFFESIVIEAVYYKELNVSSTLIRKLIKEGNVERVNHLLGREYKLQGEVVVGKKVGRKLGFPTANLEVDNSMCKLKAGVYITKTFINDVEYKSVTNVGVNPTFNQTNFNVETYILDFDKNVYGENIEVSFLKYIRGEIKFSSIDLLIDEIKKDVIYAKEYFEK</sequence>
<comment type="catalytic activity">
    <reaction evidence="13 15">
        <text>riboflavin + ATP = FMN + ADP + H(+)</text>
        <dbReference type="Rhea" id="RHEA:14357"/>
        <dbReference type="ChEBI" id="CHEBI:15378"/>
        <dbReference type="ChEBI" id="CHEBI:30616"/>
        <dbReference type="ChEBI" id="CHEBI:57986"/>
        <dbReference type="ChEBI" id="CHEBI:58210"/>
        <dbReference type="ChEBI" id="CHEBI:456216"/>
        <dbReference type="EC" id="2.7.1.26"/>
    </reaction>
</comment>
<evidence type="ECO:0000256" key="10">
    <source>
        <dbReference type="ARBA" id="ARBA00022827"/>
    </source>
</evidence>
<dbReference type="InterPro" id="IPR023468">
    <property type="entry name" value="Riboflavin_kinase"/>
</dbReference>
<dbReference type="GO" id="GO:0009231">
    <property type="term" value="P:riboflavin biosynthetic process"/>
    <property type="evidence" value="ECO:0007669"/>
    <property type="project" value="InterPro"/>
</dbReference>
<evidence type="ECO:0000256" key="8">
    <source>
        <dbReference type="ARBA" id="ARBA00022741"/>
    </source>
</evidence>
<feature type="domain" description="Riboflavin kinase" evidence="16">
    <location>
        <begin position="181"/>
        <end position="305"/>
    </location>
</feature>
<evidence type="ECO:0000256" key="7">
    <source>
        <dbReference type="ARBA" id="ARBA00022695"/>
    </source>
</evidence>
<reference evidence="17 18" key="1">
    <citation type="submission" date="2023-08" db="EMBL/GenBank/DDBJ databases">
        <title>Helicovermis profunda gen. nov., sp. nov., a novel mesophilic, fermentative bacterium within the Bacillota from a deep-sea hydrothermal vent chimney.</title>
        <authorList>
            <person name="Miyazaki U."/>
            <person name="Mizutani D."/>
            <person name="Hashimoto Y."/>
            <person name="Tame A."/>
            <person name="Sawayama S."/>
            <person name="Miyazaki J."/>
            <person name="Takai K."/>
            <person name="Nakagawa S."/>
        </authorList>
    </citation>
    <scope>NUCLEOTIDE SEQUENCE [LARGE SCALE GENOMIC DNA]</scope>
    <source>
        <strain evidence="17 18">S502</strain>
    </source>
</reference>
<evidence type="ECO:0000313" key="18">
    <source>
        <dbReference type="Proteomes" id="UP001321786"/>
    </source>
</evidence>
<dbReference type="Gene3D" id="2.40.30.30">
    <property type="entry name" value="Riboflavin kinase-like"/>
    <property type="match status" value="1"/>
</dbReference>
<dbReference type="GO" id="GO:0005524">
    <property type="term" value="F:ATP binding"/>
    <property type="evidence" value="ECO:0007669"/>
    <property type="project" value="UniProtKB-UniRule"/>
</dbReference>
<keyword evidence="9 15" id="KW-0418">Kinase</keyword>
<keyword evidence="10 15" id="KW-0274">FAD</keyword>
<dbReference type="RefSeq" id="WP_338534968.1">
    <property type="nucleotide sequence ID" value="NZ_AP028654.1"/>
</dbReference>